<dbReference type="InterPro" id="IPR005184">
    <property type="entry name" value="DUF306_Meta_HslJ"/>
</dbReference>
<dbReference type="AlphaFoldDB" id="A0A7K1Y9A4"/>
<dbReference type="PANTHER" id="PTHR35535:SF1">
    <property type="entry name" value="HEAT SHOCK PROTEIN HSLJ"/>
    <property type="match status" value="1"/>
</dbReference>
<gene>
    <name evidence="2" type="ORF">GS399_09400</name>
</gene>
<dbReference type="InterPro" id="IPR053147">
    <property type="entry name" value="Hsp_HslJ-like"/>
</dbReference>
<comment type="caution">
    <text evidence="2">The sequence shown here is derived from an EMBL/GenBank/DDBJ whole genome shotgun (WGS) entry which is preliminary data.</text>
</comment>
<feature type="domain" description="DUF306" evidence="1">
    <location>
        <begin position="27"/>
        <end position="129"/>
    </location>
</feature>
<dbReference type="InterPro" id="IPR038670">
    <property type="entry name" value="HslJ-like_sf"/>
</dbReference>
<proteinExistence type="predicted"/>
<name>A0A7K1Y9A4_9SPHI</name>
<sequence length="132" mass="14847">MKIIRILLPVLLAAASCKSMKSTSEEPQLEGTHWKLVALNEKSIDLGENAFVEFKDKKASGKAGCNSFTSEYESAGKSLSLSKIASTKMFCNDMMDKENQIITNLESVKRYEIRYGLLYLYGSNKLLMTYKK</sequence>
<dbReference type="Proteomes" id="UP000466586">
    <property type="component" value="Unassembled WGS sequence"/>
</dbReference>
<evidence type="ECO:0000313" key="3">
    <source>
        <dbReference type="Proteomes" id="UP000466586"/>
    </source>
</evidence>
<accession>A0A7K1Y9A4</accession>
<dbReference type="Pfam" id="PF03724">
    <property type="entry name" value="META"/>
    <property type="match status" value="1"/>
</dbReference>
<keyword evidence="3" id="KW-1185">Reference proteome</keyword>
<organism evidence="2 3">
    <name type="scientific">Hufsiella arboris</name>
    <dbReference type="NCBI Taxonomy" id="2695275"/>
    <lineage>
        <taxon>Bacteria</taxon>
        <taxon>Pseudomonadati</taxon>
        <taxon>Bacteroidota</taxon>
        <taxon>Sphingobacteriia</taxon>
        <taxon>Sphingobacteriales</taxon>
        <taxon>Sphingobacteriaceae</taxon>
        <taxon>Hufsiella</taxon>
    </lineage>
</organism>
<protein>
    <submittedName>
        <fullName evidence="2">META domain-containing protein</fullName>
    </submittedName>
</protein>
<dbReference type="PANTHER" id="PTHR35535">
    <property type="entry name" value="HEAT SHOCK PROTEIN HSLJ"/>
    <property type="match status" value="1"/>
</dbReference>
<dbReference type="PROSITE" id="PS51257">
    <property type="entry name" value="PROKAR_LIPOPROTEIN"/>
    <property type="match status" value="1"/>
</dbReference>
<evidence type="ECO:0000259" key="1">
    <source>
        <dbReference type="Pfam" id="PF03724"/>
    </source>
</evidence>
<dbReference type="EMBL" id="WVHT01000004">
    <property type="protein sequence ID" value="MXV51183.1"/>
    <property type="molecule type" value="Genomic_DNA"/>
</dbReference>
<reference evidence="2 3" key="1">
    <citation type="submission" date="2019-11" db="EMBL/GenBank/DDBJ databases">
        <title>Pedobacter sp. HMF7647 Genome sequencing and assembly.</title>
        <authorList>
            <person name="Kang H."/>
            <person name="Kim H."/>
            <person name="Joh K."/>
        </authorList>
    </citation>
    <scope>NUCLEOTIDE SEQUENCE [LARGE SCALE GENOMIC DNA]</scope>
    <source>
        <strain evidence="2 3">HMF7647</strain>
    </source>
</reference>
<dbReference type="Gene3D" id="2.40.128.270">
    <property type="match status" value="1"/>
</dbReference>
<evidence type="ECO:0000313" key="2">
    <source>
        <dbReference type="EMBL" id="MXV51183.1"/>
    </source>
</evidence>